<dbReference type="PANTHER" id="PTHR43747">
    <property type="entry name" value="FAD-BINDING PROTEIN"/>
    <property type="match status" value="1"/>
</dbReference>
<dbReference type="GO" id="GO:0016491">
    <property type="term" value="F:oxidoreductase activity"/>
    <property type="evidence" value="ECO:0007669"/>
    <property type="project" value="UniProtKB-KW"/>
</dbReference>
<sequence length="475" mass="50685">MSGKDEQSTAAAGGFDVIVVGARCAGASLATLLARRGLSVCLVDKAAPSEDTPSTHIFEADALAFLDELGVLDELRGLGAPLVARADARVGDVRWPVTWPVRPGDPGGVMSVRRFRLDPVLARAAQAAGATLLTETAVTDVLRAPDGRVEGVRLAQGGGARRTERELRARLVVGADGRGSTVARACGARAYHVSPNRFALFWGYFAHARIGEPTFTFHRWADRVVLGCPTDDGLYQVQVGVDPARVREFRAGLPGSLLEYARSCPPVAETLRGAEPVGEPGAVTHWKGCFREASGPGWVLVGDAGHFKDPTAGRGIGDAFLQAGSLAEVLAGHLPVDGDDTGGGDASARRLDAALASWGAWRDREFAEPYWFAVDIGSLDPLPSVLPEVLRGMRRAGTADRLFDLVNHRARPSDVLTGPRVLGAVARLLARGRFGVLREAADVARLARERRALERRPRYEADRARDRQRGPAGSR</sequence>
<dbReference type="Gene3D" id="3.50.50.60">
    <property type="entry name" value="FAD/NAD(P)-binding domain"/>
    <property type="match status" value="1"/>
</dbReference>
<evidence type="ECO:0000313" key="5">
    <source>
        <dbReference type="Proteomes" id="UP000319210"/>
    </source>
</evidence>
<evidence type="ECO:0000259" key="3">
    <source>
        <dbReference type="Pfam" id="PF01494"/>
    </source>
</evidence>
<dbReference type="PANTHER" id="PTHR43747:SF5">
    <property type="entry name" value="FAD-BINDING DOMAIN-CONTAINING PROTEIN"/>
    <property type="match status" value="1"/>
</dbReference>
<dbReference type="InterPro" id="IPR002938">
    <property type="entry name" value="FAD-bd"/>
</dbReference>
<proteinExistence type="inferred from homology"/>
<evidence type="ECO:0000313" key="4">
    <source>
        <dbReference type="EMBL" id="GEB47534.1"/>
    </source>
</evidence>
<dbReference type="SUPFAM" id="SSF51905">
    <property type="entry name" value="FAD/NAD(P)-binding domain"/>
    <property type="match status" value="1"/>
</dbReference>
<dbReference type="RefSeq" id="WP_051846403.1">
    <property type="nucleotide sequence ID" value="NZ_BJMM01000001.1"/>
</dbReference>
<dbReference type="PRINTS" id="PR00420">
    <property type="entry name" value="RNGMNOXGNASE"/>
</dbReference>
<dbReference type="EMBL" id="BJMM01000001">
    <property type="protein sequence ID" value="GEB47534.1"/>
    <property type="molecule type" value="Genomic_DNA"/>
</dbReference>
<dbReference type="OrthoDB" id="103324at2"/>
<reference evidence="4 5" key="1">
    <citation type="submission" date="2019-06" db="EMBL/GenBank/DDBJ databases">
        <title>Whole genome shotgun sequence of Streptomyces cacaoi subsp. cacaoi NBRC 12748.</title>
        <authorList>
            <person name="Hosoyama A."/>
            <person name="Uohara A."/>
            <person name="Ohji S."/>
            <person name="Ichikawa N."/>
        </authorList>
    </citation>
    <scope>NUCLEOTIDE SEQUENCE [LARGE SCALE GENOMIC DNA]</scope>
    <source>
        <strain evidence="4 5">NBRC 12748</strain>
    </source>
</reference>
<accession>A0A4Y3QQ96</accession>
<gene>
    <name evidence="4" type="ORF">SCA03_00850</name>
</gene>
<comment type="similarity">
    <text evidence="2">Belongs to the flavin-dependent halogenase family. Bacterial tryptophan halogenase subfamily.</text>
</comment>
<dbReference type="Pfam" id="PF01494">
    <property type="entry name" value="FAD_binding_3"/>
    <property type="match status" value="1"/>
</dbReference>
<dbReference type="InterPro" id="IPR050816">
    <property type="entry name" value="Flavin-dep_Halogenase_NPB"/>
</dbReference>
<feature type="domain" description="FAD-binding" evidence="3">
    <location>
        <begin position="16"/>
        <end position="334"/>
    </location>
</feature>
<dbReference type="Proteomes" id="UP000319210">
    <property type="component" value="Unassembled WGS sequence"/>
</dbReference>
<evidence type="ECO:0000256" key="2">
    <source>
        <dbReference type="ARBA" id="ARBA00038396"/>
    </source>
</evidence>
<organism evidence="4 5">
    <name type="scientific">Streptomyces cacaoi</name>
    <dbReference type="NCBI Taxonomy" id="1898"/>
    <lineage>
        <taxon>Bacteria</taxon>
        <taxon>Bacillati</taxon>
        <taxon>Actinomycetota</taxon>
        <taxon>Actinomycetes</taxon>
        <taxon>Kitasatosporales</taxon>
        <taxon>Streptomycetaceae</taxon>
        <taxon>Streptomyces</taxon>
    </lineage>
</organism>
<keyword evidence="1" id="KW-0560">Oxidoreductase</keyword>
<comment type="caution">
    <text evidence="4">The sequence shown here is derived from an EMBL/GenBank/DDBJ whole genome shotgun (WGS) entry which is preliminary data.</text>
</comment>
<dbReference type="InterPro" id="IPR036188">
    <property type="entry name" value="FAD/NAD-bd_sf"/>
</dbReference>
<dbReference type="AlphaFoldDB" id="A0A4Y3QQ96"/>
<name>A0A4Y3QQ96_STRCI</name>
<keyword evidence="5" id="KW-1185">Reference proteome</keyword>
<protein>
    <submittedName>
        <fullName evidence="4">FAD-dependent oxidoreductase</fullName>
    </submittedName>
</protein>
<dbReference type="GO" id="GO:0071949">
    <property type="term" value="F:FAD binding"/>
    <property type="evidence" value="ECO:0007669"/>
    <property type="project" value="InterPro"/>
</dbReference>
<evidence type="ECO:0000256" key="1">
    <source>
        <dbReference type="ARBA" id="ARBA00023002"/>
    </source>
</evidence>